<keyword evidence="3" id="KW-1185">Reference proteome</keyword>
<dbReference type="PATRIC" id="fig|458.5.peg.2635"/>
<comment type="caution">
    <text evidence="2">The sequence shown here is derived from an EMBL/GenBank/DDBJ whole genome shotgun (WGS) entry which is preliminary data.</text>
</comment>
<dbReference type="RefSeq" id="WP_058532497.1">
    <property type="nucleotide sequence ID" value="NZ_CAAAIN010000004.1"/>
</dbReference>
<proteinExistence type="predicted"/>
<evidence type="ECO:0000313" key="3">
    <source>
        <dbReference type="Proteomes" id="UP000054608"/>
    </source>
</evidence>
<accession>A0A0W0XMG9</accession>
<gene>
    <name evidence="2" type="ORF">Lrub_2531</name>
</gene>
<evidence type="ECO:0000313" key="2">
    <source>
        <dbReference type="EMBL" id="KTD45734.1"/>
    </source>
</evidence>
<reference evidence="2 3" key="1">
    <citation type="submission" date="2015-11" db="EMBL/GenBank/DDBJ databases">
        <title>Genomic analysis of 38 Legionella species identifies large and diverse effector repertoires.</title>
        <authorList>
            <person name="Burstein D."/>
            <person name="Amaro F."/>
            <person name="Zusman T."/>
            <person name="Lifshitz Z."/>
            <person name="Cohen O."/>
            <person name="Gilbert J.A."/>
            <person name="Pupko T."/>
            <person name="Shuman H.A."/>
            <person name="Segal G."/>
        </authorList>
    </citation>
    <scope>NUCLEOTIDE SEQUENCE [LARGE SCALE GENOMIC DNA]</scope>
    <source>
        <strain evidence="2 3">WA-270A-C2</strain>
    </source>
</reference>
<dbReference type="Proteomes" id="UP000054608">
    <property type="component" value="Unassembled WGS sequence"/>
</dbReference>
<organism evidence="2 3">
    <name type="scientific">Legionella rubrilucens</name>
    <dbReference type="NCBI Taxonomy" id="458"/>
    <lineage>
        <taxon>Bacteria</taxon>
        <taxon>Pseudomonadati</taxon>
        <taxon>Pseudomonadota</taxon>
        <taxon>Gammaproteobacteria</taxon>
        <taxon>Legionellales</taxon>
        <taxon>Legionellaceae</taxon>
        <taxon>Legionella</taxon>
    </lineage>
</organism>
<protein>
    <submittedName>
        <fullName evidence="2">Uncharacterized protein</fullName>
    </submittedName>
</protein>
<dbReference type="AlphaFoldDB" id="A0A0W0XMG9"/>
<name>A0A0W0XMG9_9GAMM</name>
<feature type="compositionally biased region" description="Polar residues" evidence="1">
    <location>
        <begin position="56"/>
        <end position="66"/>
    </location>
</feature>
<dbReference type="OrthoDB" id="5653849at2"/>
<feature type="region of interest" description="Disordered" evidence="1">
    <location>
        <begin position="1"/>
        <end position="66"/>
    </location>
</feature>
<dbReference type="EMBL" id="LNYT01000022">
    <property type="protein sequence ID" value="KTD45734.1"/>
    <property type="molecule type" value="Genomic_DNA"/>
</dbReference>
<evidence type="ECO:0000256" key="1">
    <source>
        <dbReference type="SAM" id="MobiDB-lite"/>
    </source>
</evidence>
<feature type="compositionally biased region" description="Polar residues" evidence="1">
    <location>
        <begin position="1"/>
        <end position="15"/>
    </location>
</feature>
<sequence>MSTFKHSGKGKNNPTAIPLTNDEDEERLENDHGFQGPAPIDEVTKQQLKKNKKNQPDSTTRAPFQK</sequence>